<dbReference type="PROSITE" id="PS51885">
    <property type="entry name" value="NEPRILYSIN"/>
    <property type="match status" value="1"/>
</dbReference>
<dbReference type="InterPro" id="IPR042089">
    <property type="entry name" value="Peptidase_M13_dom_2"/>
</dbReference>
<feature type="region of interest" description="Disordered" evidence="1">
    <location>
        <begin position="1"/>
        <end position="36"/>
    </location>
</feature>
<name>A0A7D9DFU7_PARCT</name>
<dbReference type="Pfam" id="PF05649">
    <property type="entry name" value="Peptidase_M13_N"/>
    <property type="match status" value="1"/>
</dbReference>
<reference evidence="2" key="1">
    <citation type="submission" date="2020-04" db="EMBL/GenBank/DDBJ databases">
        <authorList>
            <person name="Alioto T."/>
            <person name="Alioto T."/>
            <person name="Gomez Garrido J."/>
        </authorList>
    </citation>
    <scope>NUCLEOTIDE SEQUENCE</scope>
    <source>
        <strain evidence="2">A484AB</strain>
    </source>
</reference>
<evidence type="ECO:0000313" key="2">
    <source>
        <dbReference type="EMBL" id="CAB3983802.1"/>
    </source>
</evidence>
<proteinExistence type="predicted"/>
<dbReference type="InterPro" id="IPR004166">
    <property type="entry name" value="a-kinase_dom"/>
</dbReference>
<sequence length="977" mass="110759">MKRQAVWNDLQAKMSGKRTRTDAMSGRKKKSGSTAPHEIIVQRLASEPDTKQTFRPVQPREFVNFEYEELSLVNLKKACAAHFNLPASTCDILVSNKGPSCTNIGQIPHRKDKVYLVRFVVMQDDQPLSEDRVEDYYEDSISTSHPNRNCKSATATCSPTKSKTIETAYPASVSIDALLKAGKLAKPQPKNKVTITFEAFDIESREWTEVMEEELLVDTKKFASGGFRDAFHATGKKSAKNHQPTEWVVKTYNARAKSTIEGIASTSVENHCRKQVQMHAVARHFTKKFDSKAPSSFGKCFKYNRCFYTLYNGEPATIEEYVPGRFVKIVNNDGQCIKPPEGASSQCKEIFAKAQCLVHYTYHSSEKKLMLLDIQGSDFTLYDPEIATDNVLDIETNEMYFCCGNCTTVGMEKFIEDHTCNEFCELMEDYDAHPVPNTTSCNPLGDITISPDDVRRILLSLDDNKATGPDRIPATLLKCCAPYISSSLSDLFNKSLSSGKIPAEWKISNIIPIPKCGVKNDVSNFRPISLLPIVSKVLERCIYDQIINHLSSQLHNLQFGFLRGRSTESQLLQVLHEIGKSFDQRIQTDSLYLDFSKAFDKVDHKLLLKKLSNFGICGNLLNWFQNYLTNRHQKVTVLGKTSCPIPILSGVPQGSILGPLLFLMYVNDLPQQTTSSSVALFADDTKCYRAISKAQDVRDLQCDFDKINKWCQDVDEFKNYKIFMSTIFKLLGSNSTIDEEVNRIVDLEREFEDVKETFDPRDVKNLKKNIKFMTLDELNKFTSGKFNWTVYFEEILNGTKVSIPSNLKLMILLPNNVKKIVDWITAKPKSLLANDIIWNVIRGLINNLPVAFRAAQDKYRQRCYTPRWRTCNLLTDKYFTFATTLLYVNKHLPEDARKTAVEMFTEIKGQFVDGLKEQTWMDPGTRAQARLKVSGTKVIMGKLQKMTDVIGFPSFIKDPATLNAVYGYVSFESKLIA</sequence>
<dbReference type="GO" id="GO:0004674">
    <property type="term" value="F:protein serine/threonine kinase activity"/>
    <property type="evidence" value="ECO:0007669"/>
    <property type="project" value="InterPro"/>
</dbReference>
<dbReference type="GO" id="GO:0005524">
    <property type="term" value="F:ATP binding"/>
    <property type="evidence" value="ECO:0007669"/>
    <property type="project" value="InterPro"/>
</dbReference>
<dbReference type="SUPFAM" id="SSF56672">
    <property type="entry name" value="DNA/RNA polymerases"/>
    <property type="match status" value="1"/>
</dbReference>
<dbReference type="InterPro" id="IPR000477">
    <property type="entry name" value="RT_dom"/>
</dbReference>
<dbReference type="GO" id="GO:0004222">
    <property type="term" value="F:metalloendopeptidase activity"/>
    <property type="evidence" value="ECO:0007669"/>
    <property type="project" value="InterPro"/>
</dbReference>
<keyword evidence="2" id="KW-0548">Nucleotidyltransferase</keyword>
<accession>A0A7D9DFU7</accession>
<gene>
    <name evidence="2" type="ORF">PACLA_8A073156</name>
</gene>
<dbReference type="InterPro" id="IPR008753">
    <property type="entry name" value="Peptidase_M13_N"/>
</dbReference>
<dbReference type="Proteomes" id="UP001152795">
    <property type="component" value="Unassembled WGS sequence"/>
</dbReference>
<dbReference type="Gene3D" id="3.30.200.20">
    <property type="entry name" value="Phosphorylase Kinase, domain 1"/>
    <property type="match status" value="1"/>
</dbReference>
<dbReference type="AlphaFoldDB" id="A0A7D9DFU7"/>
<dbReference type="GO" id="GO:0006508">
    <property type="term" value="P:proteolysis"/>
    <property type="evidence" value="ECO:0007669"/>
    <property type="project" value="InterPro"/>
</dbReference>
<evidence type="ECO:0000256" key="1">
    <source>
        <dbReference type="SAM" id="MobiDB-lite"/>
    </source>
</evidence>
<protein>
    <submittedName>
        <fullName evidence="2">RNA-directed DNA polymerase from mobile element jockey</fullName>
    </submittedName>
</protein>
<dbReference type="Pfam" id="PF02816">
    <property type="entry name" value="Alpha_kinase"/>
    <property type="match status" value="1"/>
</dbReference>
<dbReference type="InterPro" id="IPR000718">
    <property type="entry name" value="Peptidase_M13"/>
</dbReference>
<comment type="caution">
    <text evidence="2">The sequence shown here is derived from an EMBL/GenBank/DDBJ whole genome shotgun (WGS) entry which is preliminary data.</text>
</comment>
<dbReference type="EMBL" id="CACRXK020000658">
    <property type="protein sequence ID" value="CAB3983802.1"/>
    <property type="molecule type" value="Genomic_DNA"/>
</dbReference>
<dbReference type="Gene3D" id="3.20.200.10">
    <property type="entry name" value="MHCK/EF2 kinase"/>
    <property type="match status" value="1"/>
</dbReference>
<dbReference type="InterPro" id="IPR011009">
    <property type="entry name" value="Kinase-like_dom_sf"/>
</dbReference>
<dbReference type="Pfam" id="PF00078">
    <property type="entry name" value="RVT_1"/>
    <property type="match status" value="1"/>
</dbReference>
<keyword evidence="3" id="KW-1185">Reference proteome</keyword>
<dbReference type="GO" id="GO:0003964">
    <property type="term" value="F:RNA-directed DNA polymerase activity"/>
    <property type="evidence" value="ECO:0007669"/>
    <property type="project" value="UniProtKB-KW"/>
</dbReference>
<dbReference type="SMART" id="SM00811">
    <property type="entry name" value="Alpha_kinase"/>
    <property type="match status" value="1"/>
</dbReference>
<dbReference type="CDD" id="cd01650">
    <property type="entry name" value="RT_nLTR_like"/>
    <property type="match status" value="1"/>
</dbReference>
<keyword evidence="2" id="KW-0695">RNA-directed DNA polymerase</keyword>
<dbReference type="SUPFAM" id="SSF55486">
    <property type="entry name" value="Metalloproteases ('zincins'), catalytic domain"/>
    <property type="match status" value="1"/>
</dbReference>
<evidence type="ECO:0000313" key="3">
    <source>
        <dbReference type="Proteomes" id="UP001152795"/>
    </source>
</evidence>
<dbReference type="InterPro" id="IPR043502">
    <property type="entry name" value="DNA/RNA_pol_sf"/>
</dbReference>
<dbReference type="CDD" id="cd04515">
    <property type="entry name" value="Alpha_kinase"/>
    <property type="match status" value="1"/>
</dbReference>
<keyword evidence="2" id="KW-0808">Transferase</keyword>
<organism evidence="2 3">
    <name type="scientific">Paramuricea clavata</name>
    <name type="common">Red gorgonian</name>
    <name type="synonym">Violescent sea-whip</name>
    <dbReference type="NCBI Taxonomy" id="317549"/>
    <lineage>
        <taxon>Eukaryota</taxon>
        <taxon>Metazoa</taxon>
        <taxon>Cnidaria</taxon>
        <taxon>Anthozoa</taxon>
        <taxon>Octocorallia</taxon>
        <taxon>Malacalcyonacea</taxon>
        <taxon>Plexauridae</taxon>
        <taxon>Paramuricea</taxon>
    </lineage>
</organism>
<dbReference type="PROSITE" id="PS50878">
    <property type="entry name" value="RT_POL"/>
    <property type="match status" value="1"/>
</dbReference>
<dbReference type="PROSITE" id="PS51158">
    <property type="entry name" value="ALPHA_KINASE"/>
    <property type="match status" value="1"/>
</dbReference>
<dbReference type="SUPFAM" id="SSF56112">
    <property type="entry name" value="Protein kinase-like (PK-like)"/>
    <property type="match status" value="1"/>
</dbReference>
<dbReference type="PANTHER" id="PTHR19446">
    <property type="entry name" value="REVERSE TRANSCRIPTASES"/>
    <property type="match status" value="1"/>
</dbReference>
<dbReference type="OrthoDB" id="301415at2759"/>
<dbReference type="Gene3D" id="1.10.1380.10">
    <property type="entry name" value="Neutral endopeptidase , domain2"/>
    <property type="match status" value="1"/>
</dbReference>